<comment type="caution">
    <text evidence="1">The sequence shown here is derived from an EMBL/GenBank/DDBJ whole genome shotgun (WGS) entry which is preliminary data.</text>
</comment>
<reference evidence="1" key="1">
    <citation type="submission" date="2013-12" db="EMBL/GenBank/DDBJ databases">
        <authorList>
            <person name="Omoto C.K."/>
            <person name="Sibley D."/>
            <person name="Venepally P."/>
            <person name="Hadjithomas M."/>
            <person name="Karamycheva S."/>
            <person name="Brunk B."/>
            <person name="Roos D."/>
            <person name="Caler E."/>
            <person name="Lorenzi H."/>
        </authorList>
    </citation>
    <scope>NUCLEOTIDE SEQUENCE</scope>
</reference>
<sequence>MSGYEGLVLLRFTNYNDLVIETKFKSQFLLAICMNYYHYGMPVIPATASAHADINSSKSCPIPININRETAIPVFCKSPSPEAVIIQTRFPSEDYLGECLVVSTRNGFAADRFLKPVKRVSTAIYVADLVDLNAAVAENNHPVAVAVLYQDMMLELYASPTDEKTSALYSVDLHPKTRKVQPVALDSGETQTTGGLLSTFTSLLNAATTTATSFYAIKFRKSTC</sequence>
<organism evidence="1 2">
    <name type="scientific">Gregarina niphandrodes</name>
    <name type="common">Septate eugregarine</name>
    <dbReference type="NCBI Taxonomy" id="110365"/>
    <lineage>
        <taxon>Eukaryota</taxon>
        <taxon>Sar</taxon>
        <taxon>Alveolata</taxon>
        <taxon>Apicomplexa</taxon>
        <taxon>Conoidasida</taxon>
        <taxon>Gregarinasina</taxon>
        <taxon>Eugregarinorida</taxon>
        <taxon>Gregarinidae</taxon>
        <taxon>Gregarina</taxon>
    </lineage>
</organism>
<protein>
    <submittedName>
        <fullName evidence="1">Uncharacterized protein</fullName>
    </submittedName>
</protein>
<accession>A0A023BBS5</accession>
<dbReference type="RefSeq" id="XP_011134344.1">
    <property type="nucleotide sequence ID" value="XM_011136042.1"/>
</dbReference>
<dbReference type="EMBL" id="AFNH02000171">
    <property type="protein sequence ID" value="EZG79998.1"/>
    <property type="molecule type" value="Genomic_DNA"/>
</dbReference>
<dbReference type="AlphaFoldDB" id="A0A023BBS5"/>
<dbReference type="VEuPathDB" id="CryptoDB:GNI_023140"/>
<evidence type="ECO:0000313" key="1">
    <source>
        <dbReference type="EMBL" id="EZG79998.1"/>
    </source>
</evidence>
<name>A0A023BBS5_GRENI</name>
<proteinExistence type="predicted"/>
<dbReference type="Proteomes" id="UP000019763">
    <property type="component" value="Unassembled WGS sequence"/>
</dbReference>
<keyword evidence="2" id="KW-1185">Reference proteome</keyword>
<evidence type="ECO:0000313" key="2">
    <source>
        <dbReference type="Proteomes" id="UP000019763"/>
    </source>
</evidence>
<gene>
    <name evidence="1" type="ORF">GNI_023140</name>
</gene>
<dbReference type="GeneID" id="22911072"/>